<dbReference type="NCBIfam" id="TIGR00402">
    <property type="entry name" value="napF"/>
    <property type="match status" value="1"/>
</dbReference>
<proteinExistence type="predicted"/>
<dbReference type="AlphaFoldDB" id="F9GR80"/>
<dbReference type="InterPro" id="IPR017900">
    <property type="entry name" value="4Fe4S_Fe_S_CS"/>
</dbReference>
<dbReference type="InterPro" id="IPR050157">
    <property type="entry name" value="PSI_iron-sulfur_center"/>
</dbReference>
<accession>F9GR80</accession>
<evidence type="ECO:0000256" key="5">
    <source>
        <dbReference type="ARBA" id="ARBA00023014"/>
    </source>
</evidence>
<dbReference type="PROSITE" id="PS51379">
    <property type="entry name" value="4FE4S_FER_2"/>
    <property type="match status" value="3"/>
</dbReference>
<dbReference type="Pfam" id="PF12838">
    <property type="entry name" value="Fer4_7"/>
    <property type="match status" value="1"/>
</dbReference>
<dbReference type="RefSeq" id="WP_005632850.1">
    <property type="nucleotide sequence ID" value="NZ_AFQO01000016.1"/>
</dbReference>
<name>F9GR80_HAEHA</name>
<feature type="domain" description="4Fe-4S ferredoxin-type" evidence="6">
    <location>
        <begin position="141"/>
        <end position="168"/>
    </location>
</feature>
<gene>
    <name evidence="7" type="ORF">GG9_1676</name>
</gene>
<dbReference type="InterPro" id="IPR004496">
    <property type="entry name" value="NapF"/>
</dbReference>
<evidence type="ECO:0000256" key="1">
    <source>
        <dbReference type="ARBA" id="ARBA00022485"/>
    </source>
</evidence>
<dbReference type="PANTHER" id="PTHR24960:SF79">
    <property type="entry name" value="PHOTOSYSTEM I IRON-SULFUR CENTER"/>
    <property type="match status" value="1"/>
</dbReference>
<dbReference type="SUPFAM" id="SSF54862">
    <property type="entry name" value="4Fe-4S ferredoxins"/>
    <property type="match status" value="1"/>
</dbReference>
<dbReference type="InterPro" id="IPR017896">
    <property type="entry name" value="4Fe4S_Fe-S-bd"/>
</dbReference>
<evidence type="ECO:0000313" key="8">
    <source>
        <dbReference type="Proteomes" id="UP000003258"/>
    </source>
</evidence>
<keyword evidence="5" id="KW-0411">Iron-sulfur</keyword>
<keyword evidence="4" id="KW-0408">Iron</keyword>
<dbReference type="Proteomes" id="UP000003258">
    <property type="component" value="Unassembled WGS sequence"/>
</dbReference>
<dbReference type="PATRIC" id="fig|1028803.3.peg.1754"/>
<dbReference type="Pfam" id="PF00037">
    <property type="entry name" value="Fer4"/>
    <property type="match status" value="1"/>
</dbReference>
<keyword evidence="2" id="KW-0479">Metal-binding</keyword>
<evidence type="ECO:0000313" key="7">
    <source>
        <dbReference type="EMBL" id="EGT74189.1"/>
    </source>
</evidence>
<evidence type="ECO:0000259" key="6">
    <source>
        <dbReference type="PROSITE" id="PS51379"/>
    </source>
</evidence>
<evidence type="ECO:0000256" key="4">
    <source>
        <dbReference type="ARBA" id="ARBA00023004"/>
    </source>
</evidence>
<keyword evidence="1" id="KW-0004">4Fe-4S</keyword>
<organism evidence="7 8">
    <name type="scientific">Haemophilus haemolyticus M19501</name>
    <dbReference type="NCBI Taxonomy" id="1028803"/>
    <lineage>
        <taxon>Bacteria</taxon>
        <taxon>Pseudomonadati</taxon>
        <taxon>Pseudomonadota</taxon>
        <taxon>Gammaproteobacteria</taxon>
        <taxon>Pasteurellales</taxon>
        <taxon>Pasteurellaceae</taxon>
        <taxon>Haemophilus</taxon>
    </lineage>
</organism>
<dbReference type="Gene3D" id="3.30.70.20">
    <property type="match status" value="2"/>
</dbReference>
<dbReference type="eggNOG" id="COG1145">
    <property type="taxonomic scope" value="Bacteria"/>
</dbReference>
<dbReference type="eggNOG" id="COG2221">
    <property type="taxonomic scope" value="Bacteria"/>
</dbReference>
<feature type="domain" description="4Fe-4S ferredoxin-type" evidence="6">
    <location>
        <begin position="46"/>
        <end position="75"/>
    </location>
</feature>
<dbReference type="PROSITE" id="PS00198">
    <property type="entry name" value="4FE4S_FER_1"/>
    <property type="match status" value="2"/>
</dbReference>
<keyword evidence="3" id="KW-0677">Repeat</keyword>
<dbReference type="GO" id="GO:0051539">
    <property type="term" value="F:4 iron, 4 sulfur cluster binding"/>
    <property type="evidence" value="ECO:0007669"/>
    <property type="project" value="UniProtKB-KW"/>
</dbReference>
<dbReference type="EMBL" id="AFQO01000016">
    <property type="protein sequence ID" value="EGT74189.1"/>
    <property type="molecule type" value="Genomic_DNA"/>
</dbReference>
<feature type="domain" description="4Fe-4S ferredoxin-type" evidence="6">
    <location>
        <begin position="77"/>
        <end position="106"/>
    </location>
</feature>
<dbReference type="PANTHER" id="PTHR24960">
    <property type="entry name" value="PHOTOSYSTEM I IRON-SULFUR CENTER-RELATED"/>
    <property type="match status" value="1"/>
</dbReference>
<evidence type="ECO:0000256" key="2">
    <source>
        <dbReference type="ARBA" id="ARBA00022723"/>
    </source>
</evidence>
<protein>
    <submittedName>
        <fullName evidence="7">Putative ferredoxin-like protein</fullName>
    </submittedName>
</protein>
<comment type="caution">
    <text evidence="7">The sequence shown here is derived from an EMBL/GenBank/DDBJ whole genome shotgun (WGS) entry which is preliminary data.</text>
</comment>
<reference evidence="7 8" key="1">
    <citation type="journal article" date="2011" name="J. Bacteriol.">
        <title>Genome Sequences for Five Strains of the Emerging Pathogen Haemophilus haemolyticus.</title>
        <authorList>
            <person name="Jordan I.K."/>
            <person name="Conley A.B."/>
            <person name="Antonov I.V."/>
            <person name="Arthur R.A."/>
            <person name="Cook E.D."/>
            <person name="Cooper G.P."/>
            <person name="Jones B.L."/>
            <person name="Knipe K.M."/>
            <person name="Lee K.J."/>
            <person name="Liu X."/>
            <person name="Mitchell G.J."/>
            <person name="Pande P.R."/>
            <person name="Petit R.A."/>
            <person name="Qin S."/>
            <person name="Rajan V.N."/>
            <person name="Sarda S."/>
            <person name="Sebastian A."/>
            <person name="Tang S."/>
            <person name="Thapliyal R."/>
            <person name="Varghese N.J."/>
            <person name="Ye T."/>
            <person name="Katz L.S."/>
            <person name="Wang X."/>
            <person name="Rowe L."/>
            <person name="Frace M."/>
            <person name="Mayer L.W."/>
        </authorList>
    </citation>
    <scope>NUCLEOTIDE SEQUENCE [LARGE SCALE GENOMIC DNA]</scope>
    <source>
        <strain evidence="7 8">M19501</strain>
    </source>
</reference>
<evidence type="ECO:0000256" key="3">
    <source>
        <dbReference type="ARBA" id="ARBA00022737"/>
    </source>
</evidence>
<sequence>MKNEAYYQAYLSHNQISRRGLFRSLFATGESAVVSEKHLPRPPFAAREDLFSSICNGCGECVVACPNGLIQLTQQQAILEIDYAPCDLCGKCAEVCPTNALHPNFPADTLLRPQFSSACLILQNQTCPDCQTACPQQAISSTLEIDNERCNGCGECKITCFIGAITLK</sequence>
<dbReference type="GO" id="GO:0046872">
    <property type="term" value="F:metal ion binding"/>
    <property type="evidence" value="ECO:0007669"/>
    <property type="project" value="UniProtKB-KW"/>
</dbReference>